<dbReference type="PANTHER" id="PTHR33418:SF1">
    <property type="entry name" value="HELICASE-ASSOCIATED DOMAIN-CONTAINING PROTEIN"/>
    <property type="match status" value="1"/>
</dbReference>
<dbReference type="GO" id="GO:0005524">
    <property type="term" value="F:ATP binding"/>
    <property type="evidence" value="ECO:0007669"/>
    <property type="project" value="InterPro"/>
</dbReference>
<dbReference type="Gene3D" id="3.40.50.300">
    <property type="entry name" value="P-loop containing nucleotide triphosphate hydrolases"/>
    <property type="match status" value="2"/>
</dbReference>
<dbReference type="GO" id="GO:0016787">
    <property type="term" value="F:hydrolase activity"/>
    <property type="evidence" value="ECO:0007669"/>
    <property type="project" value="InterPro"/>
</dbReference>
<dbReference type="Pfam" id="PF00271">
    <property type="entry name" value="Helicase_C"/>
    <property type="match status" value="1"/>
</dbReference>
<dbReference type="Pfam" id="PF04851">
    <property type="entry name" value="ResIII"/>
    <property type="match status" value="1"/>
</dbReference>
<dbReference type="SMART" id="SM00487">
    <property type="entry name" value="DEXDc"/>
    <property type="match status" value="1"/>
</dbReference>
<reference evidence="3 4" key="1">
    <citation type="journal article" date="2012" name="J. Bacteriol.">
        <title>Draft genome sequence of the nitrophenol-degrading actinomycete Rhodococcus imtechensis RKJ300.</title>
        <authorList>
            <person name="Vikram S."/>
            <person name="Kumar S."/>
            <person name="Subramanian S."/>
            <person name="Raghava G.P."/>
        </authorList>
    </citation>
    <scope>NUCLEOTIDE SEQUENCE [LARGE SCALE GENOMIC DNA]</scope>
    <source>
        <strain evidence="3 4">RKJ300</strain>
    </source>
</reference>
<dbReference type="PROSITE" id="PS51192">
    <property type="entry name" value="HELICASE_ATP_BIND_1"/>
    <property type="match status" value="1"/>
</dbReference>
<proteinExistence type="predicted"/>
<dbReference type="InterPro" id="IPR027417">
    <property type="entry name" value="P-loop_NTPase"/>
</dbReference>
<sequence>MAVLGDLLAQLDTDPVRRGSQFEHICQWFLRHDPVYAHELRRVWLWKDWPQRWGADAGIDLVAEDRRGRLWAIQAKAYDPAVSITKRDVDTFLAESGRPEFAFRLLIATTDLIGRTAKRTLEAQEKRASVLLRGDLEVATVDWPRSPTDLRSPRLVPNRPRPHQREALDKVIKGFDGYDRGQLIMACGTGKTLTALFINEQLAAERTLVLLPSLSLLAQTLREWTAHSTQAFDFLPVCSDATVADPDAVVANTSDLGFPVTTDPEEIARFLRRRSGPRVVFATYQSSPQIANAFRLGRVPAFDLVIADEAHRCAGRVSSGFGTILDAESIKADRRLFMTATPRYFTGRVVRQAKEADFEVASMDDEEVFGPVFHRLEFAEAIARKLLTDYQLAVVAVDDATYRDWAQRGRFVTTDGTEVTDARTLAGQIGLAQAMRRYDLHRTITFHSRVKRAHEFAQSLPEVISWMPADQQPLGQVWSDYASGEMPAGQRHALLHHLGRLDHGQRGLLANARCLAEGVDVPTLDSVAFIDPRRSEVDIVQAVGRAIRLASDKTIGTIVIPVFVDTDEDPAVALDNSAFKPVWDVIKALRSHDSQLGEHLDELRRQLGRQGEQSRLPSKIHLDLPEQVGADFARAFDVRLVEQTTATWEFAFGVLEQHVARVGQARIAPSGIVNGFKLGMWVVNQRVKHDQGLLDAEYERRLKALPGWTWDPFADQWEKGFSRLLEYIERHGNSRVLQSYEDDDRYQLGNWVTMQRVNYSNRTLDADRQERLQNLPGWSWKPKSDMWEEGLDRLLEYVEDIGNARIPATYKTEDGYKLGQWVDVQRRNFVKRTLTADRKQRLEDVPGWTWDPRADKWEEGFSQLLSHVQQTGHSRVPYSAKLNDYPLGTWVDRQRQNYAKDILERDRQRRLEDVSGWTWNSIDDQWDEGFEHLLRYVLEHQHARVAFDYNATDQYALGKWVARQRAAYTKRTLNPERQRRLEEVPGWTWDPLADKWEEGFKHLADFVETHGHARVPYGYKANEYGLGSWVRKQRARYLSRNLDPDRQHRLQNLNGWEWETSSR</sequence>
<dbReference type="SUPFAM" id="SSF52980">
    <property type="entry name" value="Restriction endonuclease-like"/>
    <property type="match status" value="1"/>
</dbReference>
<dbReference type="Pfam" id="PF13156">
    <property type="entry name" value="Mrr_cat_2"/>
    <property type="match status" value="1"/>
</dbReference>
<dbReference type="InterPro" id="IPR011335">
    <property type="entry name" value="Restrct_endonuc-II-like"/>
</dbReference>
<dbReference type="Pfam" id="PF03457">
    <property type="entry name" value="HA"/>
    <property type="match status" value="6"/>
</dbReference>
<evidence type="ECO:0000313" key="4">
    <source>
        <dbReference type="Proteomes" id="UP000006447"/>
    </source>
</evidence>
<feature type="domain" description="Helicase C-terminal" evidence="2">
    <location>
        <begin position="430"/>
        <end position="604"/>
    </location>
</feature>
<dbReference type="SMART" id="SM00490">
    <property type="entry name" value="HELICc"/>
    <property type="match status" value="1"/>
</dbReference>
<dbReference type="Proteomes" id="UP000006447">
    <property type="component" value="Unassembled WGS sequence"/>
</dbReference>
<dbReference type="EMBL" id="AJJH01000157">
    <property type="protein sequence ID" value="EID75326.1"/>
    <property type="molecule type" value="Genomic_DNA"/>
</dbReference>
<dbReference type="InterPro" id="IPR005114">
    <property type="entry name" value="Helicase_assoc"/>
</dbReference>
<dbReference type="InterPro" id="IPR001650">
    <property type="entry name" value="Helicase_C-like"/>
</dbReference>
<evidence type="ECO:0000313" key="3">
    <source>
        <dbReference type="EMBL" id="EID75326.1"/>
    </source>
</evidence>
<evidence type="ECO:0000259" key="1">
    <source>
        <dbReference type="PROSITE" id="PS51192"/>
    </source>
</evidence>
<dbReference type="InterPro" id="IPR039442">
    <property type="entry name" value="Mrr-like_dom"/>
</dbReference>
<gene>
    <name evidence="3" type="ORF">W59_28041</name>
</gene>
<dbReference type="SUPFAM" id="SSF52540">
    <property type="entry name" value="P-loop containing nucleoside triphosphate hydrolases"/>
    <property type="match status" value="1"/>
</dbReference>
<dbReference type="InterPro" id="IPR014001">
    <property type="entry name" value="Helicase_ATP-bd"/>
</dbReference>
<name>I0WG10_RHOOP</name>
<dbReference type="CDD" id="cd18785">
    <property type="entry name" value="SF2_C"/>
    <property type="match status" value="1"/>
</dbReference>
<evidence type="ECO:0008006" key="5">
    <source>
        <dbReference type="Google" id="ProtNLM"/>
    </source>
</evidence>
<dbReference type="PROSITE" id="PS51194">
    <property type="entry name" value="HELICASE_CTER"/>
    <property type="match status" value="1"/>
</dbReference>
<dbReference type="RefSeq" id="WP_007300006.1">
    <property type="nucleotide sequence ID" value="NZ_AJJH01000157.1"/>
</dbReference>
<dbReference type="CDD" id="cd22333">
    <property type="entry name" value="LlaBIII_nuclease-like"/>
    <property type="match status" value="1"/>
</dbReference>
<dbReference type="PATRIC" id="fig|1165867.3.peg.5735"/>
<dbReference type="PANTHER" id="PTHR33418">
    <property type="entry name" value="HELICASE-ASSOCIATED"/>
    <property type="match status" value="1"/>
</dbReference>
<feature type="domain" description="Helicase ATP-binding" evidence="1">
    <location>
        <begin position="172"/>
        <end position="360"/>
    </location>
</feature>
<dbReference type="Gene3D" id="6.10.140.530">
    <property type="match status" value="5"/>
</dbReference>
<accession>I0WG10</accession>
<dbReference type="AlphaFoldDB" id="I0WG10"/>
<evidence type="ECO:0000259" key="2">
    <source>
        <dbReference type="PROSITE" id="PS51194"/>
    </source>
</evidence>
<organism evidence="3 4">
    <name type="scientific">Rhodococcus opacus RKJ300 = JCM 13270</name>
    <dbReference type="NCBI Taxonomy" id="1165867"/>
    <lineage>
        <taxon>Bacteria</taxon>
        <taxon>Bacillati</taxon>
        <taxon>Actinomycetota</taxon>
        <taxon>Actinomycetes</taxon>
        <taxon>Mycobacteriales</taxon>
        <taxon>Nocardiaceae</taxon>
        <taxon>Rhodococcus</taxon>
    </lineage>
</organism>
<dbReference type="GO" id="GO:0003677">
    <property type="term" value="F:DNA binding"/>
    <property type="evidence" value="ECO:0007669"/>
    <property type="project" value="InterPro"/>
</dbReference>
<protein>
    <recommendedName>
        <fullName evidence="5">Helicase</fullName>
    </recommendedName>
</protein>
<comment type="caution">
    <text evidence="3">The sequence shown here is derived from an EMBL/GenBank/DDBJ whole genome shotgun (WGS) entry which is preliminary data.</text>
</comment>
<dbReference type="InterPro" id="IPR006935">
    <property type="entry name" value="Helicase/UvrB_N"/>
</dbReference>